<gene>
    <name evidence="2" type="ORF">MEDL_188</name>
</gene>
<feature type="compositionally biased region" description="Polar residues" evidence="1">
    <location>
        <begin position="36"/>
        <end position="45"/>
    </location>
</feature>
<protein>
    <submittedName>
        <fullName evidence="2">Uncharacterized protein</fullName>
    </submittedName>
</protein>
<reference evidence="2" key="1">
    <citation type="submission" date="2021-03" db="EMBL/GenBank/DDBJ databases">
        <authorList>
            <person name="Bekaert M."/>
        </authorList>
    </citation>
    <scope>NUCLEOTIDE SEQUENCE</scope>
</reference>
<keyword evidence="3" id="KW-1185">Reference proteome</keyword>
<feature type="compositionally biased region" description="Basic and acidic residues" evidence="1">
    <location>
        <begin position="87"/>
        <end position="110"/>
    </location>
</feature>
<evidence type="ECO:0000256" key="1">
    <source>
        <dbReference type="SAM" id="MobiDB-lite"/>
    </source>
</evidence>
<evidence type="ECO:0000313" key="3">
    <source>
        <dbReference type="Proteomes" id="UP000683360"/>
    </source>
</evidence>
<dbReference type="Proteomes" id="UP000683360">
    <property type="component" value="Unassembled WGS sequence"/>
</dbReference>
<comment type="caution">
    <text evidence="2">The sequence shown here is derived from an EMBL/GenBank/DDBJ whole genome shotgun (WGS) entry which is preliminary data.</text>
</comment>
<feature type="compositionally biased region" description="Basic and acidic residues" evidence="1">
    <location>
        <begin position="46"/>
        <end position="55"/>
    </location>
</feature>
<sequence length="193" mass="22496">MPNAHWVPNHFVPDLQIQYQTRNEQNEASKLKDITEISNNTSKENQGNEEHDEHSHRNKNVNDTGKFEQIENCLHDQNDTPKKIYQQEHSKNENKIVDGDNSKSKTETNRENSTIDSSENCALKVPEASEYINKYVIVKYNNTPYPGYVEDGDSSDIFVVCMHRVGIKLDKNVFYWPKAIKDKLWLLSQNQRE</sequence>
<proteinExistence type="predicted"/>
<name>A0A8S3PM19_MYTED</name>
<feature type="region of interest" description="Disordered" evidence="1">
    <location>
        <begin position="87"/>
        <end position="117"/>
    </location>
</feature>
<dbReference type="AlphaFoldDB" id="A0A8S3PM19"/>
<evidence type="ECO:0000313" key="2">
    <source>
        <dbReference type="EMBL" id="CAG2184546.1"/>
    </source>
</evidence>
<feature type="compositionally biased region" description="Basic and acidic residues" evidence="1">
    <location>
        <begin position="24"/>
        <end position="35"/>
    </location>
</feature>
<accession>A0A8S3PM19</accession>
<dbReference type="EMBL" id="CAJPWZ010000007">
    <property type="protein sequence ID" value="CAG2184546.1"/>
    <property type="molecule type" value="Genomic_DNA"/>
</dbReference>
<feature type="region of interest" description="Disordered" evidence="1">
    <location>
        <begin position="23"/>
        <end position="63"/>
    </location>
</feature>
<organism evidence="2 3">
    <name type="scientific">Mytilus edulis</name>
    <name type="common">Blue mussel</name>
    <dbReference type="NCBI Taxonomy" id="6550"/>
    <lineage>
        <taxon>Eukaryota</taxon>
        <taxon>Metazoa</taxon>
        <taxon>Spiralia</taxon>
        <taxon>Lophotrochozoa</taxon>
        <taxon>Mollusca</taxon>
        <taxon>Bivalvia</taxon>
        <taxon>Autobranchia</taxon>
        <taxon>Pteriomorphia</taxon>
        <taxon>Mytilida</taxon>
        <taxon>Mytiloidea</taxon>
        <taxon>Mytilidae</taxon>
        <taxon>Mytilinae</taxon>
        <taxon>Mytilus</taxon>
    </lineage>
</organism>
<dbReference type="OrthoDB" id="6747557at2759"/>